<evidence type="ECO:0000313" key="10">
    <source>
        <dbReference type="Proteomes" id="UP000663853"/>
    </source>
</evidence>
<feature type="compositionally biased region" description="Low complexity" evidence="6">
    <location>
        <begin position="273"/>
        <end position="282"/>
    </location>
</feature>
<keyword evidence="5 7" id="KW-0472">Membrane</keyword>
<feature type="compositionally biased region" description="Basic and acidic residues" evidence="6">
    <location>
        <begin position="11"/>
        <end position="20"/>
    </location>
</feature>
<feature type="transmembrane region" description="Helical" evidence="7">
    <location>
        <begin position="489"/>
        <end position="511"/>
    </location>
</feature>
<feature type="region of interest" description="Disordered" evidence="6">
    <location>
        <begin position="1"/>
        <end position="22"/>
    </location>
</feature>
<evidence type="ECO:0000313" key="9">
    <source>
        <dbReference type="EMBL" id="CAE6484855.1"/>
    </source>
</evidence>
<evidence type="ECO:0000256" key="2">
    <source>
        <dbReference type="ARBA" id="ARBA00022448"/>
    </source>
</evidence>
<evidence type="ECO:0000259" key="8">
    <source>
        <dbReference type="PROSITE" id="PS50850"/>
    </source>
</evidence>
<reference evidence="9" key="1">
    <citation type="submission" date="2021-01" db="EMBL/GenBank/DDBJ databases">
        <authorList>
            <person name="Kaushik A."/>
        </authorList>
    </citation>
    <scope>NUCLEOTIDE SEQUENCE</scope>
    <source>
        <strain evidence="9">AG6-10EEA</strain>
    </source>
</reference>
<feature type="region of interest" description="Disordered" evidence="6">
    <location>
        <begin position="265"/>
        <end position="301"/>
    </location>
</feature>
<gene>
    <name evidence="9" type="ORF">RDB_LOCUS93990</name>
</gene>
<organism evidence="9 10">
    <name type="scientific">Rhizoctonia solani</name>
    <dbReference type="NCBI Taxonomy" id="456999"/>
    <lineage>
        <taxon>Eukaryota</taxon>
        <taxon>Fungi</taxon>
        <taxon>Dikarya</taxon>
        <taxon>Basidiomycota</taxon>
        <taxon>Agaricomycotina</taxon>
        <taxon>Agaricomycetes</taxon>
        <taxon>Cantharellales</taxon>
        <taxon>Ceratobasidiaceae</taxon>
        <taxon>Rhizoctonia</taxon>
    </lineage>
</organism>
<sequence>MSTPRSNQMVDDARQDDLESSRPLVQQTPVPKLQLLSVCISRIAEPFAYTQIFPYVNEMVWRLGVTDDPKKVGFYSGMVDSAFAFAQMFTVYSFGTLSDRIGRKPVVLLAVFGVALSSGLFGLSSSFTQMMAARTIAGLLSGYVAVLHSILGEITDDTNQAVAYPIYGLCYPIGSLIGPLVGGALSNPNESIPYLVPASLHDLFDKYPYMLPSMAACTMAIMSLAFTFFFMKETLPSIVRRKARKSSGTSTPSSLYGARGRVIEREGSEQGVESSASPSPSFERSRYSSTSTRVGVDELPKKCPSETDALLATTDEEDEQPHNWTVRELLKLPELRQLYRSSVIMSFLAESYVVVFVLFAYTEIQYGGLGFDPAEIGFVLATAGIISFGLQILVVPAIFRRAKPTKTFEVCMGLWPIAYAIPPFLNIMARASSQNGQHPLGTTASAAIWCGIWTAQILSKSACLSYAMNMVIARQSAPDQRALGATNGLNQLFLCGARMFAPFTVSTLFALCTENNWLGGHLVWVIMVLLSLLGWKASAWN</sequence>
<feature type="transmembrane region" description="Helical" evidence="7">
    <location>
        <begin position="446"/>
        <end position="468"/>
    </location>
</feature>
<dbReference type="PRINTS" id="PR01035">
    <property type="entry name" value="TCRTETA"/>
</dbReference>
<dbReference type="EMBL" id="CAJMXA010002648">
    <property type="protein sequence ID" value="CAE6484855.1"/>
    <property type="molecule type" value="Genomic_DNA"/>
</dbReference>
<dbReference type="Pfam" id="PF07690">
    <property type="entry name" value="MFS_1"/>
    <property type="match status" value="1"/>
</dbReference>
<comment type="caution">
    <text evidence="9">The sequence shown here is derived from an EMBL/GenBank/DDBJ whole genome shotgun (WGS) entry which is preliminary data.</text>
</comment>
<dbReference type="InterPro" id="IPR036259">
    <property type="entry name" value="MFS_trans_sf"/>
</dbReference>
<dbReference type="InterPro" id="IPR020846">
    <property type="entry name" value="MFS_dom"/>
</dbReference>
<feature type="transmembrane region" description="Helical" evidence="7">
    <location>
        <begin position="343"/>
        <end position="364"/>
    </location>
</feature>
<dbReference type="Proteomes" id="UP000663853">
    <property type="component" value="Unassembled WGS sequence"/>
</dbReference>
<dbReference type="PANTHER" id="PTHR23504:SF15">
    <property type="entry name" value="MAJOR FACILITATOR SUPERFAMILY (MFS) PROFILE DOMAIN-CONTAINING PROTEIN"/>
    <property type="match status" value="1"/>
</dbReference>
<dbReference type="Gene3D" id="1.20.1250.20">
    <property type="entry name" value="MFS general substrate transporter like domains"/>
    <property type="match status" value="1"/>
</dbReference>
<dbReference type="SUPFAM" id="SSF103473">
    <property type="entry name" value="MFS general substrate transporter"/>
    <property type="match status" value="1"/>
</dbReference>
<feature type="domain" description="Major facilitator superfamily (MFS) profile" evidence="8">
    <location>
        <begin position="34"/>
        <end position="541"/>
    </location>
</feature>
<evidence type="ECO:0000256" key="6">
    <source>
        <dbReference type="SAM" id="MobiDB-lite"/>
    </source>
</evidence>
<dbReference type="PROSITE" id="PS50850">
    <property type="entry name" value="MFS"/>
    <property type="match status" value="1"/>
</dbReference>
<dbReference type="OrthoDB" id="9974981at2759"/>
<feature type="transmembrane region" description="Helical" evidence="7">
    <location>
        <begin position="209"/>
        <end position="231"/>
    </location>
</feature>
<evidence type="ECO:0000256" key="3">
    <source>
        <dbReference type="ARBA" id="ARBA00022692"/>
    </source>
</evidence>
<comment type="subcellular location">
    <subcellularLocation>
        <location evidence="1">Membrane</location>
        <topology evidence="1">Multi-pass membrane protein</topology>
    </subcellularLocation>
</comment>
<keyword evidence="2" id="KW-0813">Transport</keyword>
<dbReference type="GO" id="GO:0022857">
    <property type="term" value="F:transmembrane transporter activity"/>
    <property type="evidence" value="ECO:0007669"/>
    <property type="project" value="InterPro"/>
</dbReference>
<feature type="transmembrane region" description="Helical" evidence="7">
    <location>
        <begin position="517"/>
        <end position="535"/>
    </location>
</feature>
<feature type="transmembrane region" description="Helical" evidence="7">
    <location>
        <begin position="376"/>
        <end position="399"/>
    </location>
</feature>
<keyword evidence="3 7" id="KW-0812">Transmembrane</keyword>
<evidence type="ECO:0000256" key="5">
    <source>
        <dbReference type="ARBA" id="ARBA00023136"/>
    </source>
</evidence>
<evidence type="ECO:0000256" key="4">
    <source>
        <dbReference type="ARBA" id="ARBA00022989"/>
    </source>
</evidence>
<dbReference type="GO" id="GO:0016020">
    <property type="term" value="C:membrane"/>
    <property type="evidence" value="ECO:0007669"/>
    <property type="project" value="UniProtKB-SubCell"/>
</dbReference>
<feature type="transmembrane region" description="Helical" evidence="7">
    <location>
        <begin position="106"/>
        <end position="125"/>
    </location>
</feature>
<name>A0A8H3H4X6_9AGAM</name>
<accession>A0A8H3H4X6</accession>
<dbReference type="PANTHER" id="PTHR23504">
    <property type="entry name" value="MAJOR FACILITATOR SUPERFAMILY DOMAIN-CONTAINING PROTEIN 10"/>
    <property type="match status" value="1"/>
</dbReference>
<keyword evidence="4 7" id="KW-1133">Transmembrane helix</keyword>
<evidence type="ECO:0000256" key="7">
    <source>
        <dbReference type="SAM" id="Phobius"/>
    </source>
</evidence>
<dbReference type="InterPro" id="IPR011701">
    <property type="entry name" value="MFS"/>
</dbReference>
<feature type="transmembrane region" description="Helical" evidence="7">
    <location>
        <begin position="411"/>
        <end position="431"/>
    </location>
</feature>
<dbReference type="AlphaFoldDB" id="A0A8H3H4X6"/>
<proteinExistence type="predicted"/>
<evidence type="ECO:0000256" key="1">
    <source>
        <dbReference type="ARBA" id="ARBA00004141"/>
    </source>
</evidence>
<feature type="transmembrane region" description="Helical" evidence="7">
    <location>
        <begin position="163"/>
        <end position="185"/>
    </location>
</feature>
<protein>
    <recommendedName>
        <fullName evidence="8">Major facilitator superfamily (MFS) profile domain-containing protein</fullName>
    </recommendedName>
</protein>
<feature type="transmembrane region" description="Helical" evidence="7">
    <location>
        <begin position="72"/>
        <end position="94"/>
    </location>
</feature>
<dbReference type="InterPro" id="IPR001958">
    <property type="entry name" value="Tet-R_TetA/multi-R_MdtG-like"/>
</dbReference>